<sequence>MSFEHDKRVIVYPNYVNAGRTVAEGRRVPRVPGAEDPTAPEIYDCIVNGLKLPAELENKAYPREALLRGRVRVALRGPDGKPLNPAVTSRSKLLREIAALLPRHPARVNRPKQPAGGAAAAAAAAAAAVGSSASGSKQQVSAKKGGGKKKR</sequence>
<keyword evidence="2" id="KW-0963">Cytoplasm</keyword>
<evidence type="ECO:0000313" key="6">
    <source>
        <dbReference type="EMBL" id="JAT74856.1"/>
    </source>
</evidence>
<dbReference type="PANTHER" id="PTHR17453">
    <property type="entry name" value="SIGNAL RECOGNITION PARTICLE 19 KD PROTEIN"/>
    <property type="match status" value="1"/>
</dbReference>
<dbReference type="InterPro" id="IPR002778">
    <property type="entry name" value="Signal_recog_particle_SRP19"/>
</dbReference>
<gene>
    <name evidence="6" type="ORF">g.29978</name>
</gene>
<feature type="region of interest" description="Disordered" evidence="5">
    <location>
        <begin position="103"/>
        <end position="151"/>
    </location>
</feature>
<evidence type="ECO:0008006" key="7">
    <source>
        <dbReference type="Google" id="ProtNLM"/>
    </source>
</evidence>
<dbReference type="SUPFAM" id="SSF69695">
    <property type="entry name" value="SRP19"/>
    <property type="match status" value="1"/>
</dbReference>
<protein>
    <recommendedName>
        <fullName evidence="7">Signal recognition particle 19 kDa protein</fullName>
    </recommendedName>
</protein>
<dbReference type="GO" id="GO:0006617">
    <property type="term" value="P:SRP-dependent cotranslational protein targeting to membrane, signal sequence recognition"/>
    <property type="evidence" value="ECO:0007669"/>
    <property type="project" value="TreeGrafter"/>
</dbReference>
<evidence type="ECO:0000256" key="5">
    <source>
        <dbReference type="SAM" id="MobiDB-lite"/>
    </source>
</evidence>
<evidence type="ECO:0000256" key="2">
    <source>
        <dbReference type="ARBA" id="ARBA00022490"/>
    </source>
</evidence>
<reference evidence="6" key="1">
    <citation type="submission" date="2015-08" db="EMBL/GenBank/DDBJ databases">
        <authorList>
            <person name="Babu N.S."/>
            <person name="Beckwith C.J."/>
            <person name="Beseler K.G."/>
            <person name="Brison A."/>
            <person name="Carone J.V."/>
            <person name="Caskin T.P."/>
            <person name="Diamond M."/>
            <person name="Durham M.E."/>
            <person name="Foxe J.M."/>
            <person name="Go M."/>
            <person name="Henderson B.A."/>
            <person name="Jones I.B."/>
            <person name="McGettigan J.A."/>
            <person name="Micheletti S.J."/>
            <person name="Nasrallah M.E."/>
            <person name="Ortiz D."/>
            <person name="Piller C.R."/>
            <person name="Privatt S.R."/>
            <person name="Schneider S.L."/>
            <person name="Sharp S."/>
            <person name="Smith T.C."/>
            <person name="Stanton J.D."/>
            <person name="Ullery H.E."/>
            <person name="Wilson R.J."/>
            <person name="Serrano M.G."/>
            <person name="Buck G."/>
            <person name="Lee V."/>
            <person name="Wang Y."/>
            <person name="Carvalho R."/>
            <person name="Voegtly L."/>
            <person name="Shi R."/>
            <person name="Duckworth R."/>
            <person name="Johnson A."/>
            <person name="Loviza R."/>
            <person name="Walstead R."/>
            <person name="Shah Z."/>
            <person name="Kiflezghi M."/>
            <person name="Wade K."/>
            <person name="Ball S.L."/>
            <person name="Bradley K.W."/>
            <person name="Asai D.J."/>
            <person name="Bowman C.A."/>
            <person name="Russell D.A."/>
            <person name="Pope W.H."/>
            <person name="Jacobs-Sera D."/>
            <person name="Hendrix R.W."/>
            <person name="Hatfull G.F."/>
        </authorList>
    </citation>
    <scope>NUCLEOTIDE SEQUENCE</scope>
</reference>
<accession>A0A1D2A6L1</accession>
<feature type="compositionally biased region" description="Low complexity" evidence="5">
    <location>
        <begin position="115"/>
        <end position="143"/>
    </location>
</feature>
<dbReference type="GO" id="GO:0008312">
    <property type="term" value="F:7S RNA binding"/>
    <property type="evidence" value="ECO:0007669"/>
    <property type="project" value="InterPro"/>
</dbReference>
<keyword evidence="3" id="KW-0733">Signal recognition particle</keyword>
<keyword evidence="4" id="KW-0687">Ribonucleoprotein</keyword>
<comment type="subcellular location">
    <subcellularLocation>
        <location evidence="1">Cytoplasm</location>
    </subcellularLocation>
</comment>
<dbReference type="EMBL" id="GDKF01003766">
    <property type="protein sequence ID" value="JAT74856.1"/>
    <property type="molecule type" value="Transcribed_RNA"/>
</dbReference>
<name>A0A1D2A6L1_AUXPR</name>
<dbReference type="Pfam" id="PF01922">
    <property type="entry name" value="SRP19"/>
    <property type="match status" value="1"/>
</dbReference>
<dbReference type="Gene3D" id="3.30.56.30">
    <property type="entry name" value="Signal recognition particle, SRP19-like subunit"/>
    <property type="match status" value="1"/>
</dbReference>
<proteinExistence type="predicted"/>
<dbReference type="GO" id="GO:0005786">
    <property type="term" value="C:signal recognition particle, endoplasmic reticulum targeting"/>
    <property type="evidence" value="ECO:0007669"/>
    <property type="project" value="UniProtKB-KW"/>
</dbReference>
<dbReference type="InterPro" id="IPR036521">
    <property type="entry name" value="SRP19-like_sf"/>
</dbReference>
<organism evidence="6">
    <name type="scientific">Auxenochlorella protothecoides</name>
    <name type="common">Green microalga</name>
    <name type="synonym">Chlorella protothecoides</name>
    <dbReference type="NCBI Taxonomy" id="3075"/>
    <lineage>
        <taxon>Eukaryota</taxon>
        <taxon>Viridiplantae</taxon>
        <taxon>Chlorophyta</taxon>
        <taxon>core chlorophytes</taxon>
        <taxon>Trebouxiophyceae</taxon>
        <taxon>Chlorellales</taxon>
        <taxon>Chlorellaceae</taxon>
        <taxon>Auxenochlorella</taxon>
    </lineage>
</organism>
<evidence type="ECO:0000256" key="1">
    <source>
        <dbReference type="ARBA" id="ARBA00004496"/>
    </source>
</evidence>
<evidence type="ECO:0000256" key="3">
    <source>
        <dbReference type="ARBA" id="ARBA00023135"/>
    </source>
</evidence>
<dbReference type="PANTHER" id="PTHR17453:SF0">
    <property type="entry name" value="SIGNAL RECOGNITION PARTICLE 19 KDA PROTEIN"/>
    <property type="match status" value="1"/>
</dbReference>
<evidence type="ECO:0000256" key="4">
    <source>
        <dbReference type="ARBA" id="ARBA00023274"/>
    </source>
</evidence>
<dbReference type="AlphaFoldDB" id="A0A1D2A6L1"/>